<protein>
    <recommendedName>
        <fullName evidence="2">Methyltransferase domain-containing protein</fullName>
    </recommendedName>
</protein>
<keyword evidence="1" id="KW-0808">Transferase</keyword>
<dbReference type="AlphaFoldDB" id="A0A1B1ADY2"/>
<proteinExistence type="predicted"/>
<evidence type="ECO:0000313" key="4">
    <source>
        <dbReference type="Proteomes" id="UP000092498"/>
    </source>
</evidence>
<accession>A0A1B1ADY2</accession>
<dbReference type="CDD" id="cd02440">
    <property type="entry name" value="AdoMet_MTases"/>
    <property type="match status" value="1"/>
</dbReference>
<evidence type="ECO:0000313" key="3">
    <source>
        <dbReference type="EMBL" id="ANP44763.1"/>
    </source>
</evidence>
<dbReference type="InParanoid" id="A0A1B1ADY2"/>
<dbReference type="OrthoDB" id="9765084at2"/>
<dbReference type="STRING" id="1759059.ATE48_01900"/>
<dbReference type="InterPro" id="IPR029063">
    <property type="entry name" value="SAM-dependent_MTases_sf"/>
</dbReference>
<dbReference type="RefSeq" id="WP_066767290.1">
    <property type="nucleotide sequence ID" value="NZ_CP013244.1"/>
</dbReference>
<evidence type="ECO:0000259" key="2">
    <source>
        <dbReference type="Pfam" id="PF13649"/>
    </source>
</evidence>
<dbReference type="PANTHER" id="PTHR43861">
    <property type="entry name" value="TRANS-ACONITATE 2-METHYLTRANSFERASE-RELATED"/>
    <property type="match status" value="1"/>
</dbReference>
<gene>
    <name evidence="3" type="ORF">ATE48_01900</name>
</gene>
<dbReference type="EMBL" id="CP013244">
    <property type="protein sequence ID" value="ANP44763.1"/>
    <property type="molecule type" value="Genomic_DNA"/>
</dbReference>
<name>A0A1B1ADY2_9PROT</name>
<dbReference type="KEGG" id="cbot:ATE48_01900"/>
<evidence type="ECO:0000256" key="1">
    <source>
        <dbReference type="ARBA" id="ARBA00022679"/>
    </source>
</evidence>
<dbReference type="Pfam" id="PF13649">
    <property type="entry name" value="Methyltransf_25"/>
    <property type="match status" value="1"/>
</dbReference>
<dbReference type="SUPFAM" id="SSF53335">
    <property type="entry name" value="S-adenosyl-L-methionine-dependent methyltransferases"/>
    <property type="match status" value="1"/>
</dbReference>
<reference evidence="3 4" key="1">
    <citation type="submission" date="2015-11" db="EMBL/GenBank/DDBJ databases">
        <title>Whole-Genome Sequence of Candidatus Oderbacter manganicum from the National Park Lower Oder Valley, Germany.</title>
        <authorList>
            <person name="Braun B."/>
            <person name="Liere K."/>
            <person name="Szewzyk U."/>
        </authorList>
    </citation>
    <scope>NUCLEOTIDE SEQUENCE [LARGE SCALE GENOMIC DNA]</scope>
    <source>
        <strain evidence="3 4">OTSz_A_272</strain>
    </source>
</reference>
<dbReference type="Proteomes" id="UP000092498">
    <property type="component" value="Chromosome"/>
</dbReference>
<dbReference type="Gene3D" id="3.40.50.150">
    <property type="entry name" value="Vaccinia Virus protein VP39"/>
    <property type="match status" value="1"/>
</dbReference>
<organism evidence="3 4">
    <name type="scientific">Candidatus Viadribacter manganicus</name>
    <dbReference type="NCBI Taxonomy" id="1759059"/>
    <lineage>
        <taxon>Bacteria</taxon>
        <taxon>Pseudomonadati</taxon>
        <taxon>Pseudomonadota</taxon>
        <taxon>Alphaproteobacteria</taxon>
        <taxon>Hyphomonadales</taxon>
        <taxon>Hyphomonadaceae</taxon>
        <taxon>Candidatus Viadribacter</taxon>
    </lineage>
</organism>
<keyword evidence="4" id="KW-1185">Reference proteome</keyword>
<feature type="domain" description="Methyltransferase" evidence="2">
    <location>
        <begin position="44"/>
        <end position="140"/>
    </location>
</feature>
<sequence length="269" mass="30259">MAERDYVLGTHDDEIYRLGYQHRVWRPRALDAWARAKIGDACKVIDFGAGPGFATMDLAEMVGPSGEVHALERSRRFLDTLEAQAKARGFTQVKAHEIDVVTDDIPVAGADAAWARWIFAFLPKPKAALQKLVDALKPGGAIVCHEYLDYQTWKLAPPAPNFEKFVDEVSANWRASGGEPDIARHLPAWLTEMGLKIESLKPYVDVVSKDDNVWRWPIGFFDIHIDRLLELNRITPQMAKDMQDEFARVSVLPGTLMVTPLVLEIIARK</sequence>
<dbReference type="InterPro" id="IPR041698">
    <property type="entry name" value="Methyltransf_25"/>
</dbReference>